<evidence type="ECO:0000313" key="2">
    <source>
        <dbReference type="EMBL" id="KAJ7360959.1"/>
    </source>
</evidence>
<accession>A0AAD7AKZ5</accession>
<proteinExistence type="predicted"/>
<dbReference type="Proteomes" id="UP001218218">
    <property type="component" value="Unassembled WGS sequence"/>
</dbReference>
<dbReference type="AlphaFoldDB" id="A0AAD7AKZ5"/>
<sequence length="102" mass="11532">MLLWIIKPNLIFLGLHVVIAKLYANSLLVTLNTRNHIQAVRSTCSCQKREPGPVLYLEPRTPQKTTGHYLDDLETKARPELQINVQTQTNVRYDGASTTSSK</sequence>
<comment type="caution">
    <text evidence="2">The sequence shown here is derived from an EMBL/GenBank/DDBJ whole genome shotgun (WGS) entry which is preliminary data.</text>
</comment>
<name>A0AAD7AKZ5_9AGAR</name>
<organism evidence="2 3">
    <name type="scientific">Mycena albidolilacea</name>
    <dbReference type="NCBI Taxonomy" id="1033008"/>
    <lineage>
        <taxon>Eukaryota</taxon>
        <taxon>Fungi</taxon>
        <taxon>Dikarya</taxon>
        <taxon>Basidiomycota</taxon>
        <taxon>Agaricomycotina</taxon>
        <taxon>Agaricomycetes</taxon>
        <taxon>Agaricomycetidae</taxon>
        <taxon>Agaricales</taxon>
        <taxon>Marasmiineae</taxon>
        <taxon>Mycenaceae</taxon>
        <taxon>Mycena</taxon>
    </lineage>
</organism>
<evidence type="ECO:0000313" key="3">
    <source>
        <dbReference type="Proteomes" id="UP001218218"/>
    </source>
</evidence>
<evidence type="ECO:0000259" key="1">
    <source>
        <dbReference type="Pfam" id="PF20152"/>
    </source>
</evidence>
<protein>
    <recommendedName>
        <fullName evidence="1">DUF6534 domain-containing protein</fullName>
    </recommendedName>
</protein>
<dbReference type="InterPro" id="IPR045339">
    <property type="entry name" value="DUF6534"/>
</dbReference>
<dbReference type="Pfam" id="PF20152">
    <property type="entry name" value="DUF6534"/>
    <property type="match status" value="1"/>
</dbReference>
<dbReference type="EMBL" id="JARIHO010000005">
    <property type="protein sequence ID" value="KAJ7360959.1"/>
    <property type="molecule type" value="Genomic_DNA"/>
</dbReference>
<feature type="domain" description="DUF6534" evidence="1">
    <location>
        <begin position="3"/>
        <end position="36"/>
    </location>
</feature>
<keyword evidence="3" id="KW-1185">Reference proteome</keyword>
<gene>
    <name evidence="2" type="ORF">DFH08DRAFT_361772</name>
</gene>
<reference evidence="2" key="1">
    <citation type="submission" date="2023-03" db="EMBL/GenBank/DDBJ databases">
        <title>Massive genome expansion in bonnet fungi (Mycena s.s.) driven by repeated elements and novel gene families across ecological guilds.</title>
        <authorList>
            <consortium name="Lawrence Berkeley National Laboratory"/>
            <person name="Harder C.B."/>
            <person name="Miyauchi S."/>
            <person name="Viragh M."/>
            <person name="Kuo A."/>
            <person name="Thoen E."/>
            <person name="Andreopoulos B."/>
            <person name="Lu D."/>
            <person name="Skrede I."/>
            <person name="Drula E."/>
            <person name="Henrissat B."/>
            <person name="Morin E."/>
            <person name="Kohler A."/>
            <person name="Barry K."/>
            <person name="LaButti K."/>
            <person name="Morin E."/>
            <person name="Salamov A."/>
            <person name="Lipzen A."/>
            <person name="Mereny Z."/>
            <person name="Hegedus B."/>
            <person name="Baldrian P."/>
            <person name="Stursova M."/>
            <person name="Weitz H."/>
            <person name="Taylor A."/>
            <person name="Grigoriev I.V."/>
            <person name="Nagy L.G."/>
            <person name="Martin F."/>
            <person name="Kauserud H."/>
        </authorList>
    </citation>
    <scope>NUCLEOTIDE SEQUENCE</scope>
    <source>
        <strain evidence="2">CBHHK002</strain>
    </source>
</reference>